<evidence type="ECO:0000313" key="2">
    <source>
        <dbReference type="EMBL" id="CEL06413.1"/>
    </source>
</evidence>
<dbReference type="AlphaFoldDB" id="A0A0U5G6B3"/>
<gene>
    <name evidence="2" type="ORF">ASPCAL07518</name>
</gene>
<dbReference type="OrthoDB" id="2448307at2759"/>
<dbReference type="PANTHER" id="PTHR34391">
    <property type="entry name" value="UPF0658 GOLGI APPARATUS MEMBRANE PROTEIN C1952.10C-RELATED"/>
    <property type="match status" value="1"/>
</dbReference>
<accession>A0A0U5G6B3</accession>
<dbReference type="InterPro" id="IPR040410">
    <property type="entry name" value="UPF0658_Golgi"/>
</dbReference>
<feature type="transmembrane region" description="Helical" evidence="1">
    <location>
        <begin position="298"/>
        <end position="318"/>
    </location>
</feature>
<evidence type="ECO:0000313" key="3">
    <source>
        <dbReference type="Proteomes" id="UP000054771"/>
    </source>
</evidence>
<feature type="transmembrane region" description="Helical" evidence="1">
    <location>
        <begin position="118"/>
        <end position="137"/>
    </location>
</feature>
<keyword evidence="1" id="KW-1133">Transmembrane helix</keyword>
<feature type="transmembrane region" description="Helical" evidence="1">
    <location>
        <begin position="77"/>
        <end position="97"/>
    </location>
</feature>
<evidence type="ECO:0000256" key="1">
    <source>
        <dbReference type="SAM" id="Phobius"/>
    </source>
</evidence>
<feature type="transmembrane region" description="Helical" evidence="1">
    <location>
        <begin position="234"/>
        <end position="258"/>
    </location>
</feature>
<dbReference type="EMBL" id="CDMC01000005">
    <property type="protein sequence ID" value="CEL06413.1"/>
    <property type="molecule type" value="Genomic_DNA"/>
</dbReference>
<keyword evidence="1" id="KW-0812">Transmembrane</keyword>
<protein>
    <submittedName>
        <fullName evidence="2">Uncharacterized protein</fullName>
    </submittedName>
</protein>
<dbReference type="OMA" id="IYTEFGW"/>
<keyword evidence="1" id="KW-0472">Membrane</keyword>
<proteinExistence type="predicted"/>
<dbReference type="Proteomes" id="UP000054771">
    <property type="component" value="Unassembled WGS sequence"/>
</dbReference>
<reference evidence="3" key="1">
    <citation type="journal article" date="2016" name="Genome Announc.">
        <title>Draft genome sequences of fungus Aspergillus calidoustus.</title>
        <authorList>
            <person name="Horn F."/>
            <person name="Linde J."/>
            <person name="Mattern D.J."/>
            <person name="Walther G."/>
            <person name="Guthke R."/>
            <person name="Scherlach K."/>
            <person name="Martin K."/>
            <person name="Brakhage A.A."/>
            <person name="Petzke L."/>
            <person name="Valiante V."/>
        </authorList>
    </citation>
    <scope>NUCLEOTIDE SEQUENCE [LARGE SCALE GENOMIC DNA]</scope>
    <source>
        <strain evidence="3">SF006504</strain>
    </source>
</reference>
<feature type="transmembrane region" description="Helical" evidence="1">
    <location>
        <begin position="270"/>
        <end position="291"/>
    </location>
</feature>
<sequence>MQPKATVYPLARADSPQGRHSFDFSKSALSTHNGRYIELDDFTSLMNQLRNDRGHVSSPKKRSQFIYIPNTLWTRSFAIAVVLETLATVGIESLVFVRMSNQLAKIDKGSATTRIRSFLGLYIFALLYELALSYDALRRKNTFQQAGLCICNLGLFTYGVLQMREIKNTVREVVADTTRSMNILGMHQIELILVPVLLGLGTAVMILVTWKLRAEFSWSIYKDLSADLRMNRRYTVYQVYIMLLKFDWFFIFATQLQILLSIQDLDNEGFVINAAMVPVAIIALSLSALFCRREKPKSLFMMMISMVAILTTIIRTIAQMYRSDDSSSLGSFKTSLTLFAAIATLLIISTLVNSVWCMMNFHKGLKDYVEQLRGRKPASYPSGPWNPEVNSRFVLN</sequence>
<feature type="transmembrane region" description="Helical" evidence="1">
    <location>
        <begin position="191"/>
        <end position="213"/>
    </location>
</feature>
<dbReference type="GO" id="GO:0005794">
    <property type="term" value="C:Golgi apparatus"/>
    <property type="evidence" value="ECO:0007669"/>
    <property type="project" value="TreeGrafter"/>
</dbReference>
<name>A0A0U5G6B3_ASPCI</name>
<organism evidence="2 3">
    <name type="scientific">Aspergillus calidoustus</name>
    <dbReference type="NCBI Taxonomy" id="454130"/>
    <lineage>
        <taxon>Eukaryota</taxon>
        <taxon>Fungi</taxon>
        <taxon>Dikarya</taxon>
        <taxon>Ascomycota</taxon>
        <taxon>Pezizomycotina</taxon>
        <taxon>Eurotiomycetes</taxon>
        <taxon>Eurotiomycetidae</taxon>
        <taxon>Eurotiales</taxon>
        <taxon>Aspergillaceae</taxon>
        <taxon>Aspergillus</taxon>
        <taxon>Aspergillus subgen. Nidulantes</taxon>
    </lineage>
</organism>
<dbReference type="PANTHER" id="PTHR34391:SF1">
    <property type="entry name" value="UPF0658 GOLGI APPARATUS MEMBRANE PROTEIN C1952.10C-RELATED"/>
    <property type="match status" value="1"/>
</dbReference>
<keyword evidence="3" id="KW-1185">Reference proteome</keyword>
<feature type="transmembrane region" description="Helical" evidence="1">
    <location>
        <begin position="338"/>
        <end position="356"/>
    </location>
</feature>